<organism evidence="1 2">
    <name type="scientific">Vibrio lentus</name>
    <dbReference type="NCBI Taxonomy" id="136468"/>
    <lineage>
        <taxon>Bacteria</taxon>
        <taxon>Pseudomonadati</taxon>
        <taxon>Pseudomonadota</taxon>
        <taxon>Gammaproteobacteria</taxon>
        <taxon>Vibrionales</taxon>
        <taxon>Vibrionaceae</taxon>
        <taxon>Vibrio</taxon>
    </lineage>
</organism>
<name>A0A4U2FCD1_9VIBR</name>
<dbReference type="EMBL" id="SYVO01000002">
    <property type="protein sequence ID" value="TKG13182.1"/>
    <property type="molecule type" value="Genomic_DNA"/>
</dbReference>
<proteinExistence type="predicted"/>
<dbReference type="Proteomes" id="UP000305840">
    <property type="component" value="Unassembled WGS sequence"/>
</dbReference>
<evidence type="ECO:0000313" key="2">
    <source>
        <dbReference type="Proteomes" id="UP000305840"/>
    </source>
</evidence>
<accession>A0A4U2FCD1</accession>
<protein>
    <recommendedName>
        <fullName evidence="3">TrfB transcriptional repressor protein domain-containing protein</fullName>
    </recommendedName>
</protein>
<gene>
    <name evidence="1" type="ORF">FCV91_00650</name>
</gene>
<dbReference type="RefSeq" id="WP_099165642.1">
    <property type="nucleotide sequence ID" value="NZ_MCWG02000002.1"/>
</dbReference>
<reference evidence="1 2" key="1">
    <citation type="submission" date="2019-04" db="EMBL/GenBank/DDBJ databases">
        <title>A reverse ecology approach based on a biological definition of microbial populations.</title>
        <authorList>
            <person name="Arevalo P."/>
            <person name="Vaninsberghe D."/>
            <person name="Elsherbini J."/>
            <person name="Gore J."/>
            <person name="Polz M."/>
        </authorList>
    </citation>
    <scope>NUCLEOTIDE SEQUENCE [LARGE SCALE GENOMIC DNA]</scope>
    <source>
        <strain evidence="1 2">10N.222.48.A1</strain>
    </source>
</reference>
<evidence type="ECO:0008006" key="3">
    <source>
        <dbReference type="Google" id="ProtNLM"/>
    </source>
</evidence>
<sequence>MNLIPKKRLDALLEVISKRDMPEQTRKAVKLVFESGYSYELASLRTGVSSKRVSLAVRKLNQMDEILLKAYRGKL</sequence>
<evidence type="ECO:0000313" key="1">
    <source>
        <dbReference type="EMBL" id="TKG13182.1"/>
    </source>
</evidence>
<comment type="caution">
    <text evidence="1">The sequence shown here is derived from an EMBL/GenBank/DDBJ whole genome shotgun (WGS) entry which is preliminary data.</text>
</comment>
<dbReference type="AlphaFoldDB" id="A0A4U2FCD1"/>